<dbReference type="InterPro" id="IPR052032">
    <property type="entry name" value="ATP-dep_AA_Ligase"/>
</dbReference>
<evidence type="ECO:0000256" key="3">
    <source>
        <dbReference type="ARBA" id="ARBA00022840"/>
    </source>
</evidence>
<keyword evidence="3 4" id="KW-0067">ATP-binding</keyword>
<name>A0A9E6XYA4_9ACTN</name>
<dbReference type="Pfam" id="PF21360">
    <property type="entry name" value="PylC-like_N"/>
    <property type="match status" value="1"/>
</dbReference>
<dbReference type="EMBL" id="CP087164">
    <property type="protein sequence ID" value="UGS36596.1"/>
    <property type="molecule type" value="Genomic_DNA"/>
</dbReference>
<reference evidence="6" key="1">
    <citation type="journal article" date="2022" name="Int. J. Syst. Evol. Microbiol.">
        <title>Pseudomonas aegrilactucae sp. nov. and Pseudomonas morbosilactucae sp. nov., pathogens causing bacterial rot of lettuce in Japan.</title>
        <authorList>
            <person name="Sawada H."/>
            <person name="Fujikawa T."/>
            <person name="Satou M."/>
        </authorList>
    </citation>
    <scope>NUCLEOTIDE SEQUENCE</scope>
    <source>
        <strain evidence="6">0166_1</strain>
    </source>
</reference>
<sequence length="333" mass="35902">MTDRPRVLVTGTGGPSGISILRDLADEPLDLIAADIDPFAAGLYLVDAPRRAILPRGDDAGFCDALLEICQAESVSIVVPTVDSELLPLALDRERYAGSGVRLVLASEETLRTCLDKWVLAERCRDAVRVPDTWVVDDGFDPAAPDLPVIVKPRSGSGSRGIRLVERREELEALERDGTLLVQENLPGTEYSLDVIAREDGHVAGVVPRARLKVDSGIAVTGRTLHDERLDAFAREVARLIGLTTVANVQVKEDAGGVPALLEVNARFPGTMPLTIAAGVDMPKLAIGEALGTPVPDGPLPFEDIAMVRFFQERFFSFDDITDLQRHAARVAS</sequence>
<dbReference type="PROSITE" id="PS50975">
    <property type="entry name" value="ATP_GRASP"/>
    <property type="match status" value="1"/>
</dbReference>
<keyword evidence="1" id="KW-0436">Ligase</keyword>
<keyword evidence="2 4" id="KW-0547">Nucleotide-binding</keyword>
<organism evidence="6 7">
    <name type="scientific">Capillimicrobium parvum</name>
    <dbReference type="NCBI Taxonomy" id="2884022"/>
    <lineage>
        <taxon>Bacteria</taxon>
        <taxon>Bacillati</taxon>
        <taxon>Actinomycetota</taxon>
        <taxon>Thermoleophilia</taxon>
        <taxon>Solirubrobacterales</taxon>
        <taxon>Capillimicrobiaceae</taxon>
        <taxon>Capillimicrobium</taxon>
    </lineage>
</organism>
<dbReference type="InterPro" id="IPR048764">
    <property type="entry name" value="PylC_N"/>
</dbReference>
<dbReference type="KEGG" id="sbae:DSM104329_03004"/>
<dbReference type="GO" id="GO:0016874">
    <property type="term" value="F:ligase activity"/>
    <property type="evidence" value="ECO:0007669"/>
    <property type="project" value="UniProtKB-KW"/>
</dbReference>
<dbReference type="Pfam" id="PF15632">
    <property type="entry name" value="ATPgrasp_Ter"/>
    <property type="match status" value="1"/>
</dbReference>
<dbReference type="InterPro" id="IPR011761">
    <property type="entry name" value="ATP-grasp"/>
</dbReference>
<dbReference type="RefSeq" id="WP_259310665.1">
    <property type="nucleotide sequence ID" value="NZ_CP087164.1"/>
</dbReference>
<evidence type="ECO:0000256" key="1">
    <source>
        <dbReference type="ARBA" id="ARBA00022598"/>
    </source>
</evidence>
<evidence type="ECO:0000259" key="5">
    <source>
        <dbReference type="PROSITE" id="PS50975"/>
    </source>
</evidence>
<dbReference type="Proteomes" id="UP001162834">
    <property type="component" value="Chromosome"/>
</dbReference>
<protein>
    <recommendedName>
        <fullName evidence="5">ATP-grasp domain-containing protein</fullName>
    </recommendedName>
</protein>
<evidence type="ECO:0000313" key="6">
    <source>
        <dbReference type="EMBL" id="UGS36596.1"/>
    </source>
</evidence>
<dbReference type="AlphaFoldDB" id="A0A9E6XYA4"/>
<gene>
    <name evidence="6" type="ORF">DSM104329_03004</name>
</gene>
<feature type="domain" description="ATP-grasp" evidence="5">
    <location>
        <begin position="120"/>
        <end position="291"/>
    </location>
</feature>
<dbReference type="PANTHER" id="PTHR43585">
    <property type="entry name" value="FUMIPYRROLE BIOSYNTHESIS PROTEIN C"/>
    <property type="match status" value="1"/>
</dbReference>
<evidence type="ECO:0000256" key="4">
    <source>
        <dbReference type="PROSITE-ProRule" id="PRU00409"/>
    </source>
</evidence>
<dbReference type="InterPro" id="IPR013815">
    <property type="entry name" value="ATP_grasp_subdomain_1"/>
</dbReference>
<keyword evidence="7" id="KW-1185">Reference proteome</keyword>
<dbReference type="Gene3D" id="3.30.1490.20">
    <property type="entry name" value="ATP-grasp fold, A domain"/>
    <property type="match status" value="1"/>
</dbReference>
<evidence type="ECO:0000313" key="7">
    <source>
        <dbReference type="Proteomes" id="UP001162834"/>
    </source>
</evidence>
<dbReference type="GO" id="GO:0046872">
    <property type="term" value="F:metal ion binding"/>
    <property type="evidence" value="ECO:0007669"/>
    <property type="project" value="InterPro"/>
</dbReference>
<evidence type="ECO:0000256" key="2">
    <source>
        <dbReference type="ARBA" id="ARBA00022741"/>
    </source>
</evidence>
<proteinExistence type="predicted"/>
<dbReference type="GO" id="GO:0005524">
    <property type="term" value="F:ATP binding"/>
    <property type="evidence" value="ECO:0007669"/>
    <property type="project" value="UniProtKB-UniRule"/>
</dbReference>
<dbReference type="SUPFAM" id="SSF56059">
    <property type="entry name" value="Glutathione synthetase ATP-binding domain-like"/>
    <property type="match status" value="1"/>
</dbReference>
<dbReference type="Gene3D" id="3.40.50.20">
    <property type="match status" value="1"/>
</dbReference>
<dbReference type="Gene3D" id="3.30.470.20">
    <property type="entry name" value="ATP-grasp fold, B domain"/>
    <property type="match status" value="1"/>
</dbReference>
<dbReference type="PANTHER" id="PTHR43585:SF2">
    <property type="entry name" value="ATP-GRASP ENZYME FSQD"/>
    <property type="match status" value="1"/>
</dbReference>
<accession>A0A9E6XYA4</accession>